<dbReference type="GO" id="GO:0004553">
    <property type="term" value="F:hydrolase activity, hydrolyzing O-glycosyl compounds"/>
    <property type="evidence" value="ECO:0007669"/>
    <property type="project" value="InterPro"/>
</dbReference>
<accession>A0A3R7D169</accession>
<dbReference type="PROSITE" id="PS51762">
    <property type="entry name" value="GH16_2"/>
    <property type="match status" value="3"/>
</dbReference>
<dbReference type="InterPro" id="IPR013320">
    <property type="entry name" value="ConA-like_dom_sf"/>
</dbReference>
<dbReference type="PANTHER" id="PTHR10963">
    <property type="entry name" value="GLYCOSYL HYDROLASE-RELATED"/>
    <property type="match status" value="1"/>
</dbReference>
<organism evidence="4 5">
    <name type="scientific">Aphanomyces invadans</name>
    <dbReference type="NCBI Taxonomy" id="157072"/>
    <lineage>
        <taxon>Eukaryota</taxon>
        <taxon>Sar</taxon>
        <taxon>Stramenopiles</taxon>
        <taxon>Oomycota</taxon>
        <taxon>Saprolegniomycetes</taxon>
        <taxon>Saprolegniales</taxon>
        <taxon>Verrucalvaceae</taxon>
        <taxon>Aphanomyces</taxon>
    </lineage>
</organism>
<dbReference type="GO" id="GO:0005975">
    <property type="term" value="P:carbohydrate metabolic process"/>
    <property type="evidence" value="ECO:0007669"/>
    <property type="project" value="InterPro"/>
</dbReference>
<evidence type="ECO:0000256" key="1">
    <source>
        <dbReference type="ARBA" id="ARBA00006865"/>
    </source>
</evidence>
<dbReference type="PANTHER" id="PTHR10963:SF55">
    <property type="entry name" value="GLYCOSIDE HYDROLASE FAMILY 16 PROTEIN"/>
    <property type="match status" value="1"/>
</dbReference>
<dbReference type="VEuPathDB" id="FungiDB:H310_04725"/>
<dbReference type="Gene3D" id="2.60.120.200">
    <property type="match status" value="5"/>
</dbReference>
<dbReference type="InterPro" id="IPR000757">
    <property type="entry name" value="Beta-glucanase-like"/>
</dbReference>
<protein>
    <recommendedName>
        <fullName evidence="3">GH16 domain-containing protein</fullName>
    </recommendedName>
</protein>
<comment type="caution">
    <text evidence="4">The sequence shown here is derived from an EMBL/GenBank/DDBJ whole genome shotgun (WGS) entry which is preliminary data.</text>
</comment>
<proteinExistence type="inferred from homology"/>
<dbReference type="InterPro" id="IPR050546">
    <property type="entry name" value="Glycosyl_Hydrlase_16"/>
</dbReference>
<feature type="transmembrane region" description="Helical" evidence="2">
    <location>
        <begin position="1111"/>
        <end position="1131"/>
    </location>
</feature>
<dbReference type="EMBL" id="QUSY01000340">
    <property type="protein sequence ID" value="RHY30246.1"/>
    <property type="molecule type" value="Genomic_DNA"/>
</dbReference>
<dbReference type="AlphaFoldDB" id="A0A3R7D169"/>
<name>A0A3R7D169_9STRA</name>
<evidence type="ECO:0000256" key="2">
    <source>
        <dbReference type="SAM" id="Phobius"/>
    </source>
</evidence>
<evidence type="ECO:0000313" key="4">
    <source>
        <dbReference type="EMBL" id="RHY30246.1"/>
    </source>
</evidence>
<keyword evidence="2" id="KW-1133">Transmembrane helix</keyword>
<evidence type="ECO:0000259" key="3">
    <source>
        <dbReference type="PROSITE" id="PS51762"/>
    </source>
</evidence>
<comment type="similarity">
    <text evidence="1">Belongs to the glycosyl hydrolase 16 family.</text>
</comment>
<gene>
    <name evidence="4" type="ORF">DYB32_004479</name>
</gene>
<evidence type="ECO:0000313" key="5">
    <source>
        <dbReference type="Proteomes" id="UP000285060"/>
    </source>
</evidence>
<feature type="domain" description="GH16" evidence="3">
    <location>
        <begin position="679"/>
        <end position="962"/>
    </location>
</feature>
<dbReference type="Proteomes" id="UP000285060">
    <property type="component" value="Unassembled WGS sequence"/>
</dbReference>
<sequence length="1149" mass="127824">MVTALTPKEEYLIFEDDFDSGFDLSVWKHDITLGGNGNREFEVYVNSRNNSYVKDGKLHLRATLTDEAYGRDSIEGGVMDLWGNGPDYKDDKGDPIGNNRFSACFHFGPAWNKDGYPVAVNDTKALPNHRSYGDEFHTFGFYWDEDEMYAYVDKPENVVTRVADYGKKSFWDIGLESGAWNASDSYNNFQEGPINAPFDQEMYLIMNVAVGGTSIAKGFLDSGYFPDGQGNKPWHTNDSFPAANFYHQKDKWFPSWTTNEDMTTTTSGRSSDFSAMQIDSVKVWGIHTTTATTTMDCSATCPHASSVPTCLEPSTSTCFATTSACFPGTTPCALPAERLVFHDSFDEDRLDLTKWQHEITMTGDRTSFMHMSTEDPTNSHVKNGRLVIKPTLSAPVVGFLDNSTVDLWGTSPANQCTSNYNFGCLQTGNAEKILPPIRSAMLRTEKSFSFRYGRVEVRAKIPTGQWLRPVFRLLPKFDSYGEWPQSGEIVLFEAPAATNVGSEQSDDRDAFHVYGLFWDESDLYMYVDSRDNIVSRVEGYGTTSLWKSQWGDNESSPYREQRVQAPFDQHFYLSLGLRVGGNDGFFPDNIGNKPWNDTSTRHKESTCQIDRASFDKALNEWSPTWNAKADSSSLEIDQVSVWATSTASSWTYHGAFDREPEPEAEKLLFSDSFATLDMRRWKPEITMNTGGEFQMYVNHRQVGFVRNKTLLLRPALSSDIIGNWSLFQGYIDMWGTDLPSKCTAAAASGCGHLNTPQDMAPPIHSASFRTAESFSFRYGHVQITATLPAHADYLLPRLRLIPLTSGHAWLDIAVTRTLPQHHKTTQTVATGYCTNATSCDVAYHEIEPHSTHVYGVIWDATDVVVYLDTPSHVVWHRPTPPSMHEDMFLVAQVGVGGISSLPHYAFGTFNNQDPSAALPVPWNASAPYPHTQFYRAKDQWHTVGDHSALQVHAVHVWSVRGTKWRAHRVVGDPDVAASLVQVKSPTAKHEKVVAFTAAYTGTIPLPGGSTAWRRSIGVLTADKLDHSLVDKLKASLAGLFPGSHHTLYGPVVRGGNVITATVQFDPTPSTAIKENTAARGEFKLEETQALVQLHSQGPDSTVDISSPRRTWLWVVGGGLVLAGVLLFAVSVGTKILRRRMYTSIPERVL</sequence>
<keyword evidence="5" id="KW-1185">Reference proteome</keyword>
<keyword evidence="2" id="KW-0812">Transmembrane</keyword>
<feature type="domain" description="GH16" evidence="3">
    <location>
        <begin position="366"/>
        <end position="647"/>
    </location>
</feature>
<dbReference type="SUPFAM" id="SSF49899">
    <property type="entry name" value="Concanavalin A-like lectins/glucanases"/>
    <property type="match status" value="3"/>
</dbReference>
<reference evidence="4 5" key="1">
    <citation type="submission" date="2018-08" db="EMBL/GenBank/DDBJ databases">
        <title>Aphanomyces genome sequencing and annotation.</title>
        <authorList>
            <person name="Minardi D."/>
            <person name="Oidtmann B."/>
            <person name="Van Der Giezen M."/>
            <person name="Studholme D.J."/>
        </authorList>
    </citation>
    <scope>NUCLEOTIDE SEQUENCE [LARGE SCALE GENOMIC DNA]</scope>
    <source>
        <strain evidence="4 5">NJM0002</strain>
    </source>
</reference>
<feature type="domain" description="GH16" evidence="3">
    <location>
        <begin position="1"/>
        <end position="289"/>
    </location>
</feature>
<keyword evidence="2" id="KW-0472">Membrane</keyword>